<proteinExistence type="predicted"/>
<comment type="caution">
    <text evidence="2">The sequence shown here is derived from an EMBL/GenBank/DDBJ whole genome shotgun (WGS) entry which is preliminary data.</text>
</comment>
<accession>A0ABP0KVT3</accession>
<feature type="region of interest" description="Disordered" evidence="1">
    <location>
        <begin position="446"/>
        <end position="486"/>
    </location>
</feature>
<evidence type="ECO:0000256" key="1">
    <source>
        <dbReference type="SAM" id="MobiDB-lite"/>
    </source>
</evidence>
<dbReference type="EMBL" id="CAXAMM010013069">
    <property type="protein sequence ID" value="CAK9030365.1"/>
    <property type="molecule type" value="Genomic_DNA"/>
</dbReference>
<organism evidence="2 3">
    <name type="scientific">Durusdinium trenchii</name>
    <dbReference type="NCBI Taxonomy" id="1381693"/>
    <lineage>
        <taxon>Eukaryota</taxon>
        <taxon>Sar</taxon>
        <taxon>Alveolata</taxon>
        <taxon>Dinophyceae</taxon>
        <taxon>Suessiales</taxon>
        <taxon>Symbiodiniaceae</taxon>
        <taxon>Durusdinium</taxon>
    </lineage>
</organism>
<evidence type="ECO:0000313" key="2">
    <source>
        <dbReference type="EMBL" id="CAK9030365.1"/>
    </source>
</evidence>
<reference evidence="2 3" key="1">
    <citation type="submission" date="2024-02" db="EMBL/GenBank/DDBJ databases">
        <authorList>
            <person name="Chen Y."/>
            <person name="Shah S."/>
            <person name="Dougan E. K."/>
            <person name="Thang M."/>
            <person name="Chan C."/>
        </authorList>
    </citation>
    <scope>NUCLEOTIDE SEQUENCE [LARGE SCALE GENOMIC DNA]</scope>
</reference>
<sequence>MMALAQPVPLIGCQPPPITSKMVKLLEGFLKKQRGRFSQLVSELQSSTIENALSQEYGFSFNSADRTSLSSEFGRRPTDQLLNAVNDLKAGRRDPQVMADAFAMASGLMDATNPIQQQKGINEQEFSTAQAILLQLVLQLSSSNAVIPGTYYINEQRVIRVVWWGSTLLAIPAYFGEALQVSEPREYAIFPMPDPCKYRSTITVTSVNTGVGGQEFFCEGAHIIISCVHPHIDIASAPGVRNSAQKAEVLLSWFIAAPGSEEIQRYLAAADRKQPVIFLRRNLGLTHPAAPFHESSSVVFLDSKDDVEQVLQLADQVPCGLSRHFLDFQTGMIPFTFPPAIDDWDQRMQSSMMQSGVPFRDEAEAASYFCQKLEDATLDLSQLEEEVRDLSVEDEDEVMANAKRLAREALLCLQRHHVAVRWVSEILDDIIELAAYQGRIKQEQEQVSKRWEAPPKPPKQNRHAAKRERNKMNKQGQNLPTGVRVQPVQSPSQRLRCILNDFTNKVFKYQHYRKAFHALQSTGLLAHVGCESVHGSHHVLHAHGAASATVVMPHGSASEHRRQRFTRSLMSIAAQAQVLPLLDEDGVVVDATMPAYPWIGRAIAATGTSDGAFTGFLLVGQVPFTVVPSLQTPGAEIKLTINFGVADGVEAQESVRMEVLAPEGFVFADSCRYGGSPIFSKCTGFQNQATLVTARPRLRGSDITVDLRVCNPGLTPTPNYFYVSLFQDEETQYVRWSQYLSYEIMGMGVVYKGNNQLGEPASGYFTFTPVRPSPAAVVYIVVTPPPDAGFRVLCTGISPLGFIFMPNCESGAVNEPLSLRFSNASLEAGKAYTVGVRVLNPGGRPPDATNYWGISLQDHTRATFDANLRIPGLVLKSIPIRCNGLGWTNSDPRVLTIVLIQLRVLHEIPSGTLQRFVVRAPEGIMFNEDPAKVSVLPKALPLRLAIPTQVAGDLLSLFLDEQSLVEIGTYNIRFEVSNPTVYPHDNTWSIFAMKDITVEFVHVLTGYYEGQASPFDINVATQAQTSAAGTPFRLQLLLTVVVVMAIFRM</sequence>
<keyword evidence="3" id="KW-1185">Reference proteome</keyword>
<evidence type="ECO:0000313" key="3">
    <source>
        <dbReference type="Proteomes" id="UP001642464"/>
    </source>
</evidence>
<name>A0ABP0KVT3_9DINO</name>
<gene>
    <name evidence="2" type="ORF">SCF082_LOCUS19189</name>
</gene>
<feature type="compositionally biased region" description="Basic residues" evidence="1">
    <location>
        <begin position="459"/>
        <end position="469"/>
    </location>
</feature>
<protein>
    <submittedName>
        <fullName evidence="2">Uncharacterized protein</fullName>
    </submittedName>
</protein>
<dbReference type="Proteomes" id="UP001642464">
    <property type="component" value="Unassembled WGS sequence"/>
</dbReference>